<organism evidence="2 3">
    <name type="scientific">Mixia osmundae (strain CBS 9802 / IAM 14324 / JCM 22182 / KY 12970)</name>
    <dbReference type="NCBI Taxonomy" id="764103"/>
    <lineage>
        <taxon>Eukaryota</taxon>
        <taxon>Fungi</taxon>
        <taxon>Dikarya</taxon>
        <taxon>Basidiomycota</taxon>
        <taxon>Pucciniomycotina</taxon>
        <taxon>Mixiomycetes</taxon>
        <taxon>Mixiales</taxon>
        <taxon>Mixiaceae</taxon>
        <taxon>Mixia</taxon>
    </lineage>
</organism>
<dbReference type="CDD" id="cd05289">
    <property type="entry name" value="MDR_like_2"/>
    <property type="match status" value="1"/>
</dbReference>
<dbReference type="PANTHER" id="PTHR11695:SF294">
    <property type="entry name" value="RETICULON-4-INTERACTING PROTEIN 1, MITOCHONDRIAL"/>
    <property type="match status" value="1"/>
</dbReference>
<dbReference type="InterPro" id="IPR036291">
    <property type="entry name" value="NAD(P)-bd_dom_sf"/>
</dbReference>
<dbReference type="STRING" id="764103.G7E305"/>
<dbReference type="OrthoDB" id="9930022at2759"/>
<keyword evidence="3" id="KW-1185">Reference proteome</keyword>
<name>G7E305_MIXOS</name>
<dbReference type="Gene3D" id="3.90.180.10">
    <property type="entry name" value="Medium-chain alcohol dehydrogenases, catalytic domain"/>
    <property type="match status" value="1"/>
</dbReference>
<dbReference type="GO" id="GO:0005739">
    <property type="term" value="C:mitochondrion"/>
    <property type="evidence" value="ECO:0007669"/>
    <property type="project" value="TreeGrafter"/>
</dbReference>
<dbReference type="GO" id="GO:0016491">
    <property type="term" value="F:oxidoreductase activity"/>
    <property type="evidence" value="ECO:0007669"/>
    <property type="project" value="InterPro"/>
</dbReference>
<dbReference type="EMBL" id="BABT02000117">
    <property type="protein sequence ID" value="GAA97186.1"/>
    <property type="molecule type" value="Genomic_DNA"/>
</dbReference>
<dbReference type="Proteomes" id="UP000009131">
    <property type="component" value="Unassembled WGS sequence"/>
</dbReference>
<dbReference type="OMA" id="THERGSD"/>
<reference evidence="2 3" key="1">
    <citation type="journal article" date="2011" name="J. Gen. Appl. Microbiol.">
        <title>Draft genome sequencing of the enigmatic basidiomycete Mixia osmundae.</title>
        <authorList>
            <person name="Nishida H."/>
            <person name="Nagatsuka Y."/>
            <person name="Sugiyama J."/>
        </authorList>
    </citation>
    <scope>NUCLEOTIDE SEQUENCE [LARGE SCALE GENOMIC DNA]</scope>
    <source>
        <strain evidence="3">CBS 9802 / IAM 14324 / JCM 22182 / KY 12970</strain>
    </source>
</reference>
<dbReference type="InterPro" id="IPR020843">
    <property type="entry name" value="ER"/>
</dbReference>
<dbReference type="InterPro" id="IPR050700">
    <property type="entry name" value="YIM1/Zinc_Alcohol_DH_Fams"/>
</dbReference>
<dbReference type="Pfam" id="PF13602">
    <property type="entry name" value="ADH_zinc_N_2"/>
    <property type="match status" value="1"/>
</dbReference>
<evidence type="ECO:0000259" key="1">
    <source>
        <dbReference type="SMART" id="SM00829"/>
    </source>
</evidence>
<dbReference type="SUPFAM" id="SSF50129">
    <property type="entry name" value="GroES-like"/>
    <property type="match status" value="1"/>
</dbReference>
<dbReference type="Gene3D" id="3.40.50.720">
    <property type="entry name" value="NAD(P)-binding Rossmann-like Domain"/>
    <property type="match status" value="1"/>
</dbReference>
<comment type="caution">
    <text evidence="2">The sequence shown here is derived from an EMBL/GenBank/DDBJ whole genome shotgun (WGS) entry which is preliminary data.</text>
</comment>
<dbReference type="AlphaFoldDB" id="G7E305"/>
<reference evidence="2 3" key="2">
    <citation type="journal article" date="2012" name="Open Biol.">
        <title>Characteristics of nucleosomes and linker DNA regions on the genome of the basidiomycete Mixia osmundae revealed by mono- and dinucleosome mapping.</title>
        <authorList>
            <person name="Nishida H."/>
            <person name="Kondo S."/>
            <person name="Matsumoto T."/>
            <person name="Suzuki Y."/>
            <person name="Yoshikawa H."/>
            <person name="Taylor T.D."/>
            <person name="Sugiyama J."/>
        </authorList>
    </citation>
    <scope>NUCLEOTIDE SEQUENCE [LARGE SCALE GENOMIC DNA]</scope>
    <source>
        <strain evidence="3">CBS 9802 / IAM 14324 / JCM 22182 / KY 12970</strain>
    </source>
</reference>
<dbReference type="PANTHER" id="PTHR11695">
    <property type="entry name" value="ALCOHOL DEHYDROGENASE RELATED"/>
    <property type="match status" value="1"/>
</dbReference>
<feature type="domain" description="Enoyl reductase (ER)" evidence="1">
    <location>
        <begin position="10"/>
        <end position="331"/>
    </location>
</feature>
<proteinExistence type="predicted"/>
<gene>
    <name evidence="2" type="primary">Mo03862</name>
    <name evidence="2" type="ORF">E5Q_03862</name>
</gene>
<dbReference type="FunCoup" id="G7E305">
    <property type="interactions" value="281"/>
</dbReference>
<dbReference type="InParanoid" id="G7E305"/>
<dbReference type="eggNOG" id="KOG1198">
    <property type="taxonomic scope" value="Eukaryota"/>
</dbReference>
<accession>G7E305</accession>
<dbReference type="HOGENOM" id="CLU_026673_3_3_1"/>
<evidence type="ECO:0000313" key="3">
    <source>
        <dbReference type="Proteomes" id="UP000009131"/>
    </source>
</evidence>
<sequence length="334" mass="35739">MKAVVVPKYNAPLEFTELPKPTIKANDEVLIKVAYASLNPIDYKRADGMLKIIKSDTFPYIPAYDVSGTVESVGSDVEQFRSGDKVFARIGDDAPGTLAEFVVTPSHLVAHAPKSISLEEAAAVPLAGMTALQTIRRAGFSSGQSMLVTAGAGGVGIFALGLAKNVFNGAEVATTASTKKVELVRSLGATKVIDYTKQDYTKELKDVDFVFDTMGDLKTPLKVIRQGGRLSTIAGIPPASELIGKFANQPGMPIRFILNTLDWWQARPARSAGVTFQSVFMQTNGKDLAELAGYIDEGKLKVVLDSTYALQDAQKAWDKLKDGHATGKIVVAVA</sequence>
<protein>
    <recommendedName>
        <fullName evidence="1">Enoyl reductase (ER) domain-containing protein</fullName>
    </recommendedName>
</protein>
<dbReference type="SMART" id="SM00829">
    <property type="entry name" value="PKS_ER"/>
    <property type="match status" value="1"/>
</dbReference>
<dbReference type="SUPFAM" id="SSF51735">
    <property type="entry name" value="NAD(P)-binding Rossmann-fold domains"/>
    <property type="match status" value="1"/>
</dbReference>
<dbReference type="InterPro" id="IPR011032">
    <property type="entry name" value="GroES-like_sf"/>
</dbReference>
<dbReference type="RefSeq" id="XP_014571131.1">
    <property type="nucleotide sequence ID" value="XM_014715645.1"/>
</dbReference>
<dbReference type="InterPro" id="IPR013154">
    <property type="entry name" value="ADH-like_N"/>
</dbReference>
<evidence type="ECO:0000313" key="2">
    <source>
        <dbReference type="EMBL" id="GAA97186.1"/>
    </source>
</evidence>
<dbReference type="Pfam" id="PF08240">
    <property type="entry name" value="ADH_N"/>
    <property type="match status" value="1"/>
</dbReference>